<dbReference type="InterPro" id="IPR036590">
    <property type="entry name" value="SRAP-like"/>
</dbReference>
<gene>
    <name evidence="8" type="ORF">F1559_000747</name>
</gene>
<dbReference type="GO" id="GO:0008233">
    <property type="term" value="F:peptidase activity"/>
    <property type="evidence" value="ECO:0007669"/>
    <property type="project" value="UniProtKB-KW"/>
</dbReference>
<protein>
    <recommendedName>
        <fullName evidence="10">Abasic site processing protein</fullName>
    </recommendedName>
</protein>
<dbReference type="Pfam" id="PF02586">
    <property type="entry name" value="SRAP"/>
    <property type="match status" value="1"/>
</dbReference>
<dbReference type="GO" id="GO:0016829">
    <property type="term" value="F:lyase activity"/>
    <property type="evidence" value="ECO:0007669"/>
    <property type="project" value="UniProtKB-KW"/>
</dbReference>
<comment type="caution">
    <text evidence="8">The sequence shown here is derived from an EMBL/GenBank/DDBJ whole genome shotgun (WGS) entry which is preliminary data.</text>
</comment>
<evidence type="ECO:0000256" key="1">
    <source>
        <dbReference type="ARBA" id="ARBA00008136"/>
    </source>
</evidence>
<keyword evidence="2" id="KW-0645">Protease</keyword>
<evidence type="ECO:0000256" key="7">
    <source>
        <dbReference type="ARBA" id="ARBA00023239"/>
    </source>
</evidence>
<comment type="similarity">
    <text evidence="1">Belongs to the SOS response-associated peptidase family.</text>
</comment>
<keyword evidence="5" id="KW-0190">Covalent protein-DNA linkage</keyword>
<dbReference type="AlphaFoldDB" id="A0A7J7IPS0"/>
<dbReference type="Proteomes" id="UP000530660">
    <property type="component" value="Unassembled WGS sequence"/>
</dbReference>
<dbReference type="PANTHER" id="PTHR13604:SF0">
    <property type="entry name" value="ABASIC SITE PROCESSING PROTEIN HMCES"/>
    <property type="match status" value="1"/>
</dbReference>
<dbReference type="GO" id="GO:0006508">
    <property type="term" value="P:proteolysis"/>
    <property type="evidence" value="ECO:0007669"/>
    <property type="project" value="UniProtKB-KW"/>
</dbReference>
<keyword evidence="3" id="KW-0227">DNA damage</keyword>
<reference evidence="8 9" key="1">
    <citation type="journal article" date="2020" name="J. Phycol.">
        <title>Comparative genome analysis reveals Cyanidiococcus gen. nov., a new extremophilic red algal genus sister to Cyanidioschyzon (Cyanidioschyzonaceae, Rhodophyta).</title>
        <authorList>
            <person name="Liu S.-L."/>
            <person name="Chiang Y.-R."/>
            <person name="Yoon H.S."/>
            <person name="Fu H.-Y."/>
        </authorList>
    </citation>
    <scope>NUCLEOTIDE SEQUENCE [LARGE SCALE GENOMIC DNA]</scope>
    <source>
        <strain evidence="8 9">THAL066</strain>
    </source>
</reference>
<keyword evidence="6" id="KW-0238">DNA-binding</keyword>
<name>A0A7J7IPS0_9RHOD</name>
<dbReference type="OrthoDB" id="2111841at2759"/>
<dbReference type="GO" id="GO:0003697">
    <property type="term" value="F:single-stranded DNA binding"/>
    <property type="evidence" value="ECO:0007669"/>
    <property type="project" value="InterPro"/>
</dbReference>
<dbReference type="GO" id="GO:0106300">
    <property type="term" value="P:protein-DNA covalent cross-linking repair"/>
    <property type="evidence" value="ECO:0007669"/>
    <property type="project" value="InterPro"/>
</dbReference>
<evidence type="ECO:0008006" key="10">
    <source>
        <dbReference type="Google" id="ProtNLM"/>
    </source>
</evidence>
<sequence>MCGRFALYYDREQLVRIAGSSGWLLEKEQERRYCYRPRYNVAPQQTVPLVRLVAGKRVLQPMRWAISIPGGYGVKNRTALTVINVRAETAFDKVTFRRALESGHRAVVVANGFYEWTSADPAVQKGSAKVKLSSKTVRVPYFIFSRKSLDAEHASCVSADAGEPGTTPLFMAAMFVEDTDIESLCYLHRLSKS</sequence>
<keyword evidence="7" id="KW-0456">Lyase</keyword>
<dbReference type="Gene3D" id="3.90.1680.10">
    <property type="entry name" value="SOS response associated peptidase-like"/>
    <property type="match status" value="1"/>
</dbReference>
<evidence type="ECO:0000256" key="5">
    <source>
        <dbReference type="ARBA" id="ARBA00023124"/>
    </source>
</evidence>
<keyword evidence="4" id="KW-0378">Hydrolase</keyword>
<evidence type="ECO:0000313" key="8">
    <source>
        <dbReference type="EMBL" id="KAF6004740.1"/>
    </source>
</evidence>
<evidence type="ECO:0000313" key="9">
    <source>
        <dbReference type="Proteomes" id="UP000530660"/>
    </source>
</evidence>
<dbReference type="InterPro" id="IPR003738">
    <property type="entry name" value="SRAP"/>
</dbReference>
<evidence type="ECO:0000256" key="3">
    <source>
        <dbReference type="ARBA" id="ARBA00022763"/>
    </source>
</evidence>
<evidence type="ECO:0000256" key="6">
    <source>
        <dbReference type="ARBA" id="ARBA00023125"/>
    </source>
</evidence>
<organism evidence="8 9">
    <name type="scientific">Cyanidiococcus yangmingshanensis</name>
    <dbReference type="NCBI Taxonomy" id="2690220"/>
    <lineage>
        <taxon>Eukaryota</taxon>
        <taxon>Rhodophyta</taxon>
        <taxon>Bangiophyceae</taxon>
        <taxon>Cyanidiales</taxon>
        <taxon>Cyanidiaceae</taxon>
        <taxon>Cyanidiococcus</taxon>
    </lineage>
</organism>
<evidence type="ECO:0000256" key="4">
    <source>
        <dbReference type="ARBA" id="ARBA00022801"/>
    </source>
</evidence>
<accession>A0A7J7IPS0</accession>
<keyword evidence="9" id="KW-1185">Reference proteome</keyword>
<evidence type="ECO:0000256" key="2">
    <source>
        <dbReference type="ARBA" id="ARBA00022670"/>
    </source>
</evidence>
<dbReference type="PANTHER" id="PTHR13604">
    <property type="entry name" value="DC12-RELATED"/>
    <property type="match status" value="1"/>
</dbReference>
<dbReference type="EMBL" id="VWRR01000002">
    <property type="protein sequence ID" value="KAF6004740.1"/>
    <property type="molecule type" value="Genomic_DNA"/>
</dbReference>
<dbReference type="SUPFAM" id="SSF143081">
    <property type="entry name" value="BB1717-like"/>
    <property type="match status" value="1"/>
</dbReference>
<proteinExistence type="inferred from homology"/>